<evidence type="ECO:0000313" key="2">
    <source>
        <dbReference type="EMBL" id="SDI57881.1"/>
    </source>
</evidence>
<dbReference type="CDD" id="cd14789">
    <property type="entry name" value="Tiki"/>
    <property type="match status" value="1"/>
</dbReference>
<keyword evidence="1" id="KW-0732">Signal</keyword>
<dbReference type="Proteomes" id="UP000198607">
    <property type="component" value="Unassembled WGS sequence"/>
</dbReference>
<reference evidence="2 3" key="1">
    <citation type="submission" date="2016-10" db="EMBL/GenBank/DDBJ databases">
        <authorList>
            <person name="de Groot N.N."/>
        </authorList>
    </citation>
    <scope>NUCLEOTIDE SEQUENCE [LARGE SCALE GENOMIC DNA]</scope>
    <source>
        <strain evidence="2 3">DSM 5885</strain>
    </source>
</reference>
<protein>
    <submittedName>
        <fullName evidence="2">Uncharacterized conserved protein YbaP, TraB family</fullName>
    </submittedName>
</protein>
<evidence type="ECO:0000256" key="1">
    <source>
        <dbReference type="SAM" id="SignalP"/>
    </source>
</evidence>
<gene>
    <name evidence="2" type="ORF">SAMN05660652_03678</name>
</gene>
<name>A0A1G8LQ90_9RHOO</name>
<dbReference type="EMBL" id="FNCY01000022">
    <property type="protein sequence ID" value="SDI57881.1"/>
    <property type="molecule type" value="Genomic_DNA"/>
</dbReference>
<proteinExistence type="predicted"/>
<sequence length="313" mass="35313">MRRIRYIILLAGLLPCVTSHAEELLATAAVPPQVCYRDFIHDRKVTLQGVIHTTSVDLHEPVVEKLFNQVSVVMFENTSLFPDDGIFKKLETFPDEYRKVVRLNRVVDEKHIPRLSKLFNIALTRDSPVFISTISNFVASIIVKRLQNDGLVAQSITNPWKNLIGASNVEAVAYAYARQHQIPVRDLESVGESSGLPEIYEIKDQVDRTMECIDDAKCLQDWNARRLSIADHISSPIKSYDDTYRVVMNSHDTLRITLAPRNQRMFKKMMSFLQDGAHALVIVGAAHIGGPSGLGAKLAYEKFIRTPCDKLLL</sequence>
<feature type="chain" id="PRO_5011632399" evidence="1">
    <location>
        <begin position="22"/>
        <end position="313"/>
    </location>
</feature>
<dbReference type="AlphaFoldDB" id="A0A1G8LQ90"/>
<dbReference type="InterPro" id="IPR002816">
    <property type="entry name" value="TraB/PrgY/GumN_fam"/>
</dbReference>
<evidence type="ECO:0000313" key="3">
    <source>
        <dbReference type="Proteomes" id="UP000198607"/>
    </source>
</evidence>
<dbReference type="Pfam" id="PF01963">
    <property type="entry name" value="TraB_PrgY_gumN"/>
    <property type="match status" value="1"/>
</dbReference>
<dbReference type="STRING" id="83767.SAMN05660652_03678"/>
<keyword evidence="3" id="KW-1185">Reference proteome</keyword>
<dbReference type="RefSeq" id="WP_176785979.1">
    <property type="nucleotide sequence ID" value="NZ_FNCY01000022.1"/>
</dbReference>
<accession>A0A1G8LQ90</accession>
<organism evidence="2 3">
    <name type="scientific">Propionivibrio dicarboxylicus</name>
    <dbReference type="NCBI Taxonomy" id="83767"/>
    <lineage>
        <taxon>Bacteria</taxon>
        <taxon>Pseudomonadati</taxon>
        <taxon>Pseudomonadota</taxon>
        <taxon>Betaproteobacteria</taxon>
        <taxon>Rhodocyclales</taxon>
        <taxon>Rhodocyclaceae</taxon>
        <taxon>Propionivibrio</taxon>
    </lineage>
</organism>
<feature type="signal peptide" evidence="1">
    <location>
        <begin position="1"/>
        <end position="21"/>
    </location>
</feature>